<organism evidence="1 2">
    <name type="scientific">Larinioides sclopetarius</name>
    <dbReference type="NCBI Taxonomy" id="280406"/>
    <lineage>
        <taxon>Eukaryota</taxon>
        <taxon>Metazoa</taxon>
        <taxon>Ecdysozoa</taxon>
        <taxon>Arthropoda</taxon>
        <taxon>Chelicerata</taxon>
        <taxon>Arachnida</taxon>
        <taxon>Araneae</taxon>
        <taxon>Araneomorphae</taxon>
        <taxon>Entelegynae</taxon>
        <taxon>Araneoidea</taxon>
        <taxon>Araneidae</taxon>
        <taxon>Larinioides</taxon>
    </lineage>
</organism>
<evidence type="ECO:0000313" key="1">
    <source>
        <dbReference type="EMBL" id="CAL1270566.1"/>
    </source>
</evidence>
<feature type="non-terminal residue" evidence="1">
    <location>
        <position position="1"/>
    </location>
</feature>
<gene>
    <name evidence="1" type="ORF">LARSCL_LOCUS5365</name>
</gene>
<keyword evidence="2" id="KW-1185">Reference proteome</keyword>
<comment type="caution">
    <text evidence="1">The sequence shown here is derived from an EMBL/GenBank/DDBJ whole genome shotgun (WGS) entry which is preliminary data.</text>
</comment>
<protein>
    <submittedName>
        <fullName evidence="1">Uncharacterized protein</fullName>
    </submittedName>
</protein>
<reference evidence="1 2" key="1">
    <citation type="submission" date="2024-04" db="EMBL/GenBank/DDBJ databases">
        <authorList>
            <person name="Rising A."/>
            <person name="Reimegard J."/>
            <person name="Sonavane S."/>
            <person name="Akerstrom W."/>
            <person name="Nylinder S."/>
            <person name="Hedman E."/>
            <person name="Kallberg Y."/>
        </authorList>
    </citation>
    <scope>NUCLEOTIDE SEQUENCE [LARGE SCALE GENOMIC DNA]</scope>
</reference>
<sequence>TNGAEAWRILKQHFEPTTRARVIQLLDDFFSTRFESGEALGLFLCRVKQSAERLREAGHQLPPLYQGYQMIRSLPEEFQAIVQSIYRWTDAEFQPEKIESELLLEDNRLQLSRQDFRNMKLFICHNLKVLLLQQTKFVD</sequence>
<evidence type="ECO:0000313" key="2">
    <source>
        <dbReference type="Proteomes" id="UP001497382"/>
    </source>
</evidence>
<dbReference type="Pfam" id="PF14223">
    <property type="entry name" value="Retrotran_gag_2"/>
    <property type="match status" value="1"/>
</dbReference>
<name>A0AAV1ZHQ2_9ARAC</name>
<dbReference type="AlphaFoldDB" id="A0AAV1ZHQ2"/>
<proteinExistence type="predicted"/>
<dbReference type="EMBL" id="CAXIEN010000049">
    <property type="protein sequence ID" value="CAL1270566.1"/>
    <property type="molecule type" value="Genomic_DNA"/>
</dbReference>
<accession>A0AAV1ZHQ2</accession>
<dbReference type="Proteomes" id="UP001497382">
    <property type="component" value="Unassembled WGS sequence"/>
</dbReference>